<dbReference type="PRINTS" id="PR01415">
    <property type="entry name" value="ANKYRIN"/>
</dbReference>
<dbReference type="InterPro" id="IPR002110">
    <property type="entry name" value="Ankyrin_rpt"/>
</dbReference>
<evidence type="ECO:0000313" key="4">
    <source>
        <dbReference type="EMBL" id="OXV05085.1"/>
    </source>
</evidence>
<dbReference type="SMART" id="SM00248">
    <property type="entry name" value="ANK"/>
    <property type="match status" value="5"/>
</dbReference>
<keyword evidence="5" id="KW-1185">Reference proteome</keyword>
<dbReference type="EMBL" id="NPHW01008296">
    <property type="protein sequence ID" value="OXV05085.1"/>
    <property type="molecule type" value="Genomic_DNA"/>
</dbReference>
<dbReference type="OrthoDB" id="341259at2759"/>
<accession>A0A232LLP7</accession>
<feature type="repeat" description="ANK" evidence="3">
    <location>
        <begin position="189"/>
        <end position="223"/>
    </location>
</feature>
<organism evidence="4 5">
    <name type="scientific">Elaphomyces granulatus</name>
    <dbReference type="NCBI Taxonomy" id="519963"/>
    <lineage>
        <taxon>Eukaryota</taxon>
        <taxon>Fungi</taxon>
        <taxon>Dikarya</taxon>
        <taxon>Ascomycota</taxon>
        <taxon>Pezizomycotina</taxon>
        <taxon>Eurotiomycetes</taxon>
        <taxon>Eurotiomycetidae</taxon>
        <taxon>Eurotiales</taxon>
        <taxon>Elaphomycetaceae</taxon>
        <taxon>Elaphomyces</taxon>
    </lineage>
</organism>
<keyword evidence="2 3" id="KW-0040">ANK repeat</keyword>
<evidence type="ECO:0000256" key="3">
    <source>
        <dbReference type="PROSITE-ProRule" id="PRU00023"/>
    </source>
</evidence>
<gene>
    <name evidence="4" type="ORF">Egran_07147</name>
</gene>
<dbReference type="PANTHER" id="PTHR24189:SF50">
    <property type="entry name" value="ANKYRIN REPEAT AND SOCS BOX PROTEIN 2"/>
    <property type="match status" value="1"/>
</dbReference>
<feature type="repeat" description="ANK" evidence="3">
    <location>
        <begin position="224"/>
        <end position="258"/>
    </location>
</feature>
<dbReference type="SUPFAM" id="SSF48403">
    <property type="entry name" value="Ankyrin repeat"/>
    <property type="match status" value="1"/>
</dbReference>
<reference evidence="4 5" key="1">
    <citation type="journal article" date="2015" name="Environ. Microbiol.">
        <title>Metagenome sequence of Elaphomyces granulatus from sporocarp tissue reveals Ascomycota ectomycorrhizal fingerprints of genome expansion and a Proteobacteria-rich microbiome.</title>
        <authorList>
            <person name="Quandt C.A."/>
            <person name="Kohler A."/>
            <person name="Hesse C.N."/>
            <person name="Sharpton T.J."/>
            <person name="Martin F."/>
            <person name="Spatafora J.W."/>
        </authorList>
    </citation>
    <scope>NUCLEOTIDE SEQUENCE [LARGE SCALE GENOMIC DNA]</scope>
    <source>
        <strain evidence="4 5">OSC145934</strain>
    </source>
</reference>
<evidence type="ECO:0000256" key="1">
    <source>
        <dbReference type="ARBA" id="ARBA00022737"/>
    </source>
</evidence>
<dbReference type="Gene3D" id="1.25.40.20">
    <property type="entry name" value="Ankyrin repeat-containing domain"/>
    <property type="match status" value="2"/>
</dbReference>
<keyword evidence="1" id="KW-0677">Repeat</keyword>
<dbReference type="Pfam" id="PF12796">
    <property type="entry name" value="Ank_2"/>
    <property type="match status" value="2"/>
</dbReference>
<dbReference type="AlphaFoldDB" id="A0A232LLP7"/>
<sequence length="326" mass="35381">MVAGWEWEQGDWDNSVRFAPDDTQPPGLLTWVEDLDAYKDERGNGAHSETTQTVTDFLNTGPRERAPVAIIEAVLAHLQVQTPVWIGSYRLQQAVTHCKLEEVKALLAQGVESDMPVRGMTPLFCAVTAKDLPIAEALFDAGVDVNRRYSGMDETILMTLATYAPDTSWEPLAQRILAQGAELEARNRYGETPLMIAASSGYRLPGLVGILVAAGADVNARSVHGYTALWKAVSYRTAPLPIVQLLIAAGADVNACDKEGWSVLIEAISSCQVEAVRCLLEAGADVRAVTTPTQQYQVPKTVMQMALDYADPQIIQLIREAGGEDA</sequence>
<name>A0A232LLP7_9EURO</name>
<dbReference type="PROSITE" id="PS50297">
    <property type="entry name" value="ANK_REP_REGION"/>
    <property type="match status" value="3"/>
</dbReference>
<dbReference type="PANTHER" id="PTHR24189">
    <property type="entry name" value="MYOTROPHIN"/>
    <property type="match status" value="1"/>
</dbReference>
<feature type="repeat" description="ANK" evidence="3">
    <location>
        <begin position="259"/>
        <end position="291"/>
    </location>
</feature>
<comment type="caution">
    <text evidence="4">The sequence shown here is derived from an EMBL/GenBank/DDBJ whole genome shotgun (WGS) entry which is preliminary data.</text>
</comment>
<proteinExistence type="predicted"/>
<evidence type="ECO:0000256" key="2">
    <source>
        <dbReference type="ARBA" id="ARBA00023043"/>
    </source>
</evidence>
<evidence type="ECO:0000313" key="5">
    <source>
        <dbReference type="Proteomes" id="UP000243515"/>
    </source>
</evidence>
<dbReference type="InterPro" id="IPR050745">
    <property type="entry name" value="Multifunctional_regulatory"/>
</dbReference>
<protein>
    <submittedName>
        <fullName evidence="4">Uncharacterized protein</fullName>
    </submittedName>
</protein>
<dbReference type="InterPro" id="IPR036770">
    <property type="entry name" value="Ankyrin_rpt-contain_sf"/>
</dbReference>
<dbReference type="PROSITE" id="PS50088">
    <property type="entry name" value="ANK_REPEAT"/>
    <property type="match status" value="4"/>
</dbReference>
<dbReference type="Proteomes" id="UP000243515">
    <property type="component" value="Unassembled WGS sequence"/>
</dbReference>
<feature type="repeat" description="ANK" evidence="3">
    <location>
        <begin position="118"/>
        <end position="150"/>
    </location>
</feature>